<dbReference type="InterPro" id="IPR006764">
    <property type="entry name" value="SAM_dep_MeTrfase_SAV2177_type"/>
</dbReference>
<keyword evidence="1" id="KW-0489">Methyltransferase</keyword>
<dbReference type="CDD" id="cd02440">
    <property type="entry name" value="AdoMet_MTases"/>
    <property type="match status" value="1"/>
</dbReference>
<dbReference type="SUPFAM" id="SSF53335">
    <property type="entry name" value="S-adenosyl-L-methionine-dependent methyltransferases"/>
    <property type="match status" value="1"/>
</dbReference>
<accession>A0A646KDY6</accession>
<dbReference type="InterPro" id="IPR029063">
    <property type="entry name" value="SAM-dependent_MTases_sf"/>
</dbReference>
<dbReference type="GO" id="GO:0008168">
    <property type="term" value="F:methyltransferase activity"/>
    <property type="evidence" value="ECO:0007669"/>
    <property type="project" value="UniProtKB-KW"/>
</dbReference>
<evidence type="ECO:0000313" key="2">
    <source>
        <dbReference type="Proteomes" id="UP000419138"/>
    </source>
</evidence>
<dbReference type="AlphaFoldDB" id="A0A646KDY6"/>
<dbReference type="Proteomes" id="UP000419138">
    <property type="component" value="Unassembled WGS sequence"/>
</dbReference>
<dbReference type="Pfam" id="PF04672">
    <property type="entry name" value="Methyltransf_19"/>
    <property type="match status" value="1"/>
</dbReference>
<dbReference type="PIRSF" id="PIRSF017393">
    <property type="entry name" value="MTase_SAV2177"/>
    <property type="match status" value="1"/>
</dbReference>
<sequence>MKSSGDGQGAIDTSKPHPARMYDYYLGGKDSYPVDWEAAEQAIAFLPGIKEGARANRAFMQRASRLLAGLGVRQYLDIGTGIPTEPNLHQVVQQAVPDARVVYVDNDPIVLRHAEALLRGTPEGRTEYLQADVRDVDKIIEGAREILNFDRPVALSMVALLHFVSDEYDPRGLVRRLLEPLAPGSYLMLSHATGDFDPEAWARVIKIYRDSGVPAQVRSWAEFATFFSGLELIGPGVELVSRWYPEPGDQYSGNDRIPVYVGVARKT</sequence>
<gene>
    <name evidence="1" type="ORF">FF041_09510</name>
</gene>
<dbReference type="GO" id="GO:0032259">
    <property type="term" value="P:methylation"/>
    <property type="evidence" value="ECO:0007669"/>
    <property type="project" value="UniProtKB-KW"/>
</dbReference>
<dbReference type="RefSeq" id="WP_153521964.1">
    <property type="nucleotide sequence ID" value="NZ_JBEPDZ010000032.1"/>
</dbReference>
<organism evidence="1 2">
    <name type="scientific">Streptomyces jumonjinensis</name>
    <dbReference type="NCBI Taxonomy" id="1945"/>
    <lineage>
        <taxon>Bacteria</taxon>
        <taxon>Bacillati</taxon>
        <taxon>Actinomycetota</taxon>
        <taxon>Actinomycetes</taxon>
        <taxon>Kitasatosporales</taxon>
        <taxon>Streptomycetaceae</taxon>
        <taxon>Streptomyces</taxon>
    </lineage>
</organism>
<comment type="caution">
    <text evidence="1">The sequence shown here is derived from an EMBL/GenBank/DDBJ whole genome shotgun (WGS) entry which is preliminary data.</text>
</comment>
<dbReference type="Gene3D" id="3.40.50.150">
    <property type="entry name" value="Vaccinia Virus protein VP39"/>
    <property type="match status" value="1"/>
</dbReference>
<dbReference type="EMBL" id="VCLA01000076">
    <property type="protein sequence ID" value="MQT00455.1"/>
    <property type="molecule type" value="Genomic_DNA"/>
</dbReference>
<keyword evidence="2" id="KW-1185">Reference proteome</keyword>
<evidence type="ECO:0000313" key="1">
    <source>
        <dbReference type="EMBL" id="MQT00455.1"/>
    </source>
</evidence>
<reference evidence="1 2" key="1">
    <citation type="submission" date="2019-05" db="EMBL/GenBank/DDBJ databases">
        <title>Comparative genomics and metabolomics analyses of clavulanic acid producing Streptomyces species provides insight into specialized metabolism and evolution of beta-lactam biosynthetic gene clusters.</title>
        <authorList>
            <person name="Moore M.A."/>
            <person name="Cruz-Morales P."/>
            <person name="Barona Gomez F."/>
            <person name="Kapil T."/>
        </authorList>
    </citation>
    <scope>NUCLEOTIDE SEQUENCE [LARGE SCALE GENOMIC DNA]</scope>
    <source>
        <strain evidence="1 2">NRRL 5741</strain>
    </source>
</reference>
<dbReference type="OrthoDB" id="4134439at2"/>
<protein>
    <submittedName>
        <fullName evidence="1">SAM-dependent methyltransferase</fullName>
    </submittedName>
</protein>
<name>A0A646KDY6_STRJU</name>
<proteinExistence type="predicted"/>
<keyword evidence="1" id="KW-0808">Transferase</keyword>